<organism evidence="10 11">
    <name type="scientific">Lacinutrix iliipiscaria</name>
    <dbReference type="NCBI Taxonomy" id="1230532"/>
    <lineage>
        <taxon>Bacteria</taxon>
        <taxon>Pseudomonadati</taxon>
        <taxon>Bacteroidota</taxon>
        <taxon>Flavobacteriia</taxon>
        <taxon>Flavobacteriales</taxon>
        <taxon>Flavobacteriaceae</taxon>
        <taxon>Lacinutrix</taxon>
    </lineage>
</organism>
<evidence type="ECO:0000313" key="10">
    <source>
        <dbReference type="EMBL" id="MFD2824680.1"/>
    </source>
</evidence>
<dbReference type="RefSeq" id="WP_183489259.1">
    <property type="nucleotide sequence ID" value="NZ_JBHUOV010000015.1"/>
</dbReference>
<keyword evidence="11" id="KW-1185">Reference proteome</keyword>
<comment type="caution">
    <text evidence="10">The sequence shown here is derived from an EMBL/GenBank/DDBJ whole genome shotgun (WGS) entry which is preliminary data.</text>
</comment>
<keyword evidence="5 9" id="KW-0812">Transmembrane</keyword>
<evidence type="ECO:0000256" key="6">
    <source>
        <dbReference type="ARBA" id="ARBA00022989"/>
    </source>
</evidence>
<dbReference type="Proteomes" id="UP001597533">
    <property type="component" value="Unassembled WGS sequence"/>
</dbReference>
<feature type="transmembrane region" description="Helical" evidence="9">
    <location>
        <begin position="6"/>
        <end position="28"/>
    </location>
</feature>
<keyword evidence="7 9" id="KW-0472">Membrane</keyword>
<feature type="transmembrane region" description="Helical" evidence="9">
    <location>
        <begin position="62"/>
        <end position="81"/>
    </location>
</feature>
<keyword evidence="4" id="KW-0997">Cell inner membrane</keyword>
<evidence type="ECO:0000256" key="8">
    <source>
        <dbReference type="ARBA" id="ARBA00035655"/>
    </source>
</evidence>
<keyword evidence="3" id="KW-1003">Cell membrane</keyword>
<keyword evidence="2" id="KW-0813">Transport</keyword>
<evidence type="ECO:0000256" key="7">
    <source>
        <dbReference type="ARBA" id="ARBA00023136"/>
    </source>
</evidence>
<dbReference type="InterPro" id="IPR007272">
    <property type="entry name" value="Sulf_transp_TsuA/YedE"/>
</dbReference>
<dbReference type="PANTHER" id="PTHR30574:SF1">
    <property type="entry name" value="SULPHUR TRANSPORT DOMAIN-CONTAINING PROTEIN"/>
    <property type="match status" value="1"/>
</dbReference>
<dbReference type="EMBL" id="JBHUOV010000015">
    <property type="protein sequence ID" value="MFD2824680.1"/>
    <property type="molecule type" value="Genomic_DNA"/>
</dbReference>
<comment type="similarity">
    <text evidence="8">Belongs to the TsuA/YedE (TC 9.B.102) family.</text>
</comment>
<name>A0ABW5WU13_9FLAO</name>
<sequence length="184" mass="20040">MDFIYQPWTWYVSGFLIALTMFILLLLGKKFGMSSNLRTFCAACGGGKASSFFRFDWKNERWNLLVVFGAILGGFVASHYLSNGEMPVLNEATISSLERLKISPSNQYLPQELFSVSALSDTKVIILLVVGGLLIGFGARYAGGCTSGHAISGLSNLQLPSLIAVIGFFIGGLIMVHLLFPIIF</sequence>
<keyword evidence="6 9" id="KW-1133">Transmembrane helix</keyword>
<dbReference type="PANTHER" id="PTHR30574">
    <property type="entry name" value="INNER MEMBRANE PROTEIN YEDE"/>
    <property type="match status" value="1"/>
</dbReference>
<gene>
    <name evidence="10" type="ORF">ACFS5M_13440</name>
</gene>
<proteinExistence type="inferred from homology"/>
<evidence type="ECO:0000313" key="11">
    <source>
        <dbReference type="Proteomes" id="UP001597533"/>
    </source>
</evidence>
<evidence type="ECO:0000256" key="5">
    <source>
        <dbReference type="ARBA" id="ARBA00022692"/>
    </source>
</evidence>
<dbReference type="Pfam" id="PF04143">
    <property type="entry name" value="Sulf_transp"/>
    <property type="match status" value="1"/>
</dbReference>
<comment type="subcellular location">
    <subcellularLocation>
        <location evidence="1">Cell inner membrane</location>
        <topology evidence="1">Multi-pass membrane protein</topology>
    </subcellularLocation>
</comment>
<evidence type="ECO:0000256" key="2">
    <source>
        <dbReference type="ARBA" id="ARBA00022448"/>
    </source>
</evidence>
<evidence type="ECO:0000256" key="9">
    <source>
        <dbReference type="SAM" id="Phobius"/>
    </source>
</evidence>
<evidence type="ECO:0000256" key="1">
    <source>
        <dbReference type="ARBA" id="ARBA00004429"/>
    </source>
</evidence>
<feature type="transmembrane region" description="Helical" evidence="9">
    <location>
        <begin position="124"/>
        <end position="142"/>
    </location>
</feature>
<accession>A0ABW5WU13</accession>
<evidence type="ECO:0000256" key="4">
    <source>
        <dbReference type="ARBA" id="ARBA00022519"/>
    </source>
</evidence>
<feature type="transmembrane region" description="Helical" evidence="9">
    <location>
        <begin position="162"/>
        <end position="183"/>
    </location>
</feature>
<evidence type="ECO:0000256" key="3">
    <source>
        <dbReference type="ARBA" id="ARBA00022475"/>
    </source>
</evidence>
<protein>
    <submittedName>
        <fullName evidence="10">YeeE/YedE family protein</fullName>
    </submittedName>
</protein>
<reference evidence="11" key="1">
    <citation type="journal article" date="2019" name="Int. J. Syst. Evol. Microbiol.">
        <title>The Global Catalogue of Microorganisms (GCM) 10K type strain sequencing project: providing services to taxonomists for standard genome sequencing and annotation.</title>
        <authorList>
            <consortium name="The Broad Institute Genomics Platform"/>
            <consortium name="The Broad Institute Genome Sequencing Center for Infectious Disease"/>
            <person name="Wu L."/>
            <person name="Ma J."/>
        </authorList>
    </citation>
    <scope>NUCLEOTIDE SEQUENCE [LARGE SCALE GENOMIC DNA]</scope>
    <source>
        <strain evidence="11">KCTC 32141</strain>
    </source>
</reference>